<name>A0A7J7M7E3_9MAGN</name>
<dbReference type="FunFam" id="1.10.630.10:FF:000044">
    <property type="entry name" value="Cytochrome P450"/>
    <property type="match status" value="1"/>
</dbReference>
<dbReference type="PRINTS" id="PR00385">
    <property type="entry name" value="P450"/>
</dbReference>
<dbReference type="InterPro" id="IPR017972">
    <property type="entry name" value="Cyt_P450_CS"/>
</dbReference>
<keyword evidence="14" id="KW-1185">Reference proteome</keyword>
<dbReference type="GO" id="GO:0005506">
    <property type="term" value="F:iron ion binding"/>
    <property type="evidence" value="ECO:0007669"/>
    <property type="project" value="InterPro"/>
</dbReference>
<dbReference type="Proteomes" id="UP000541444">
    <property type="component" value="Unassembled WGS sequence"/>
</dbReference>
<dbReference type="InterPro" id="IPR036396">
    <property type="entry name" value="Cyt_P450_sf"/>
</dbReference>
<keyword evidence="10" id="KW-0472">Membrane</keyword>
<evidence type="ECO:0000313" key="14">
    <source>
        <dbReference type="Proteomes" id="UP000541444"/>
    </source>
</evidence>
<evidence type="ECO:0000256" key="9">
    <source>
        <dbReference type="ARBA" id="ARBA00023033"/>
    </source>
</evidence>
<dbReference type="SUPFAM" id="SSF48264">
    <property type="entry name" value="Cytochrome P450"/>
    <property type="match status" value="1"/>
</dbReference>
<keyword evidence="4" id="KW-0812">Transmembrane</keyword>
<dbReference type="GO" id="GO:0044550">
    <property type="term" value="P:secondary metabolite biosynthetic process"/>
    <property type="evidence" value="ECO:0007669"/>
    <property type="project" value="UniProtKB-ARBA"/>
</dbReference>
<keyword evidence="3 11" id="KW-0349">Heme</keyword>
<gene>
    <name evidence="13" type="ORF">GIB67_020751</name>
</gene>
<dbReference type="GO" id="GO:0006629">
    <property type="term" value="P:lipid metabolic process"/>
    <property type="evidence" value="ECO:0007669"/>
    <property type="project" value="UniProtKB-ARBA"/>
</dbReference>
<reference evidence="13 14" key="1">
    <citation type="journal article" date="2020" name="IScience">
        <title>Genome Sequencing of the Endangered Kingdonia uniflora (Circaeasteraceae, Ranunculales) Reveals Potential Mechanisms of Evolutionary Specialization.</title>
        <authorList>
            <person name="Sun Y."/>
            <person name="Deng T."/>
            <person name="Zhang A."/>
            <person name="Moore M.J."/>
            <person name="Landis J.B."/>
            <person name="Lin N."/>
            <person name="Zhang H."/>
            <person name="Zhang X."/>
            <person name="Huang J."/>
            <person name="Zhang X."/>
            <person name="Sun H."/>
            <person name="Wang H."/>
        </authorList>
    </citation>
    <scope>NUCLEOTIDE SEQUENCE [LARGE SCALE GENOMIC DNA]</scope>
    <source>
        <strain evidence="13">TB1705</strain>
        <tissue evidence="13">Leaf</tissue>
    </source>
</reference>
<accession>A0A7J7M7E3</accession>
<comment type="cofactor">
    <cofactor evidence="11">
        <name>heme</name>
        <dbReference type="ChEBI" id="CHEBI:30413"/>
    </cofactor>
</comment>
<evidence type="ECO:0008006" key="15">
    <source>
        <dbReference type="Google" id="ProtNLM"/>
    </source>
</evidence>
<dbReference type="CDD" id="cd11064">
    <property type="entry name" value="CYP86A"/>
    <property type="match status" value="1"/>
</dbReference>
<evidence type="ECO:0000256" key="12">
    <source>
        <dbReference type="RuleBase" id="RU000461"/>
    </source>
</evidence>
<dbReference type="EMBL" id="JACGCM010001726">
    <property type="protein sequence ID" value="KAF6150668.1"/>
    <property type="molecule type" value="Genomic_DNA"/>
</dbReference>
<comment type="subcellular location">
    <subcellularLocation>
        <location evidence="1">Membrane</location>
        <topology evidence="1">Single-pass membrane protein</topology>
    </subcellularLocation>
</comment>
<dbReference type="Pfam" id="PF00067">
    <property type="entry name" value="p450"/>
    <property type="match status" value="1"/>
</dbReference>
<dbReference type="PRINTS" id="PR00463">
    <property type="entry name" value="EP450I"/>
</dbReference>
<keyword evidence="7 12" id="KW-0560">Oxidoreductase</keyword>
<feature type="binding site" description="axial binding residue" evidence="11">
    <location>
        <position position="463"/>
    </location>
    <ligand>
        <name>heme</name>
        <dbReference type="ChEBI" id="CHEBI:30413"/>
    </ligand>
    <ligandPart>
        <name>Fe</name>
        <dbReference type="ChEBI" id="CHEBI:18248"/>
    </ligandPart>
</feature>
<protein>
    <recommendedName>
        <fullName evidence="15">Cytochrome P450</fullName>
    </recommendedName>
</protein>
<evidence type="ECO:0000256" key="7">
    <source>
        <dbReference type="ARBA" id="ARBA00023002"/>
    </source>
</evidence>
<evidence type="ECO:0000256" key="1">
    <source>
        <dbReference type="ARBA" id="ARBA00004167"/>
    </source>
</evidence>
<sequence>MELSGLLSPINLALEFSVAILIVSVIIRTLKWCPGDAIPTLPMVGMLPSLFIALQHDIYKVINYLLRDHNGTFVFTGPWFTSLKYVITSNPTNLEYIVKTNFSNFPKGKYFSNNVRDLLGEGIFNADDVAWLRQRKTASIVFHSTEFVNMNCESLVKLVHHRMLPILEGSAKDIDLQDLLLRLTFDNVCMIAFGVDTCSLKVGLPEIPFVKAFEDATEAMLLRFITPTLLWRTMRFLNLGRERHLKRCIGQVDEFAEGVILTRKKELSLNSSEKKSRSDLLTAFMGLKDEGGKPYSDKYLRDICVNFILAGRDTSSVALSWFFWVLDENPIVQEKIFSELCRIVDQRKENDSDKGSEDVDVVFKPEEVKRMEYLHAALSESLRLYPTLPLDFKEVLEDDVFPDGTVLKKGTKVIYSIYTMGRMKSIWGEDCRHYKPERWLKDGRFVSESTQKFMAFNGGQRICLGKDFAYYQMKFIAASIIYRYRVQVAKDQIVAPKFALTMYIKHGLKVRLNKREKSEFQK</sequence>
<comment type="similarity">
    <text evidence="2 12">Belongs to the cytochrome P450 family.</text>
</comment>
<keyword evidence="5 11" id="KW-0479">Metal-binding</keyword>
<proteinExistence type="inferred from homology"/>
<evidence type="ECO:0000256" key="4">
    <source>
        <dbReference type="ARBA" id="ARBA00022692"/>
    </source>
</evidence>
<dbReference type="Gene3D" id="1.10.630.10">
    <property type="entry name" value="Cytochrome P450"/>
    <property type="match status" value="1"/>
</dbReference>
<dbReference type="AlphaFoldDB" id="A0A7J7M7E3"/>
<evidence type="ECO:0000256" key="3">
    <source>
        <dbReference type="ARBA" id="ARBA00022617"/>
    </source>
</evidence>
<evidence type="ECO:0000256" key="2">
    <source>
        <dbReference type="ARBA" id="ARBA00010617"/>
    </source>
</evidence>
<dbReference type="GO" id="GO:0020037">
    <property type="term" value="F:heme binding"/>
    <property type="evidence" value="ECO:0007669"/>
    <property type="project" value="InterPro"/>
</dbReference>
<keyword evidence="9 12" id="KW-0503">Monooxygenase</keyword>
<dbReference type="PROSITE" id="PS00086">
    <property type="entry name" value="CYTOCHROME_P450"/>
    <property type="match status" value="1"/>
</dbReference>
<evidence type="ECO:0000256" key="6">
    <source>
        <dbReference type="ARBA" id="ARBA00022989"/>
    </source>
</evidence>
<evidence type="ECO:0000256" key="11">
    <source>
        <dbReference type="PIRSR" id="PIRSR602401-1"/>
    </source>
</evidence>
<dbReference type="OrthoDB" id="1470350at2759"/>
<dbReference type="InterPro" id="IPR001128">
    <property type="entry name" value="Cyt_P450"/>
</dbReference>
<dbReference type="PANTHER" id="PTHR24296">
    <property type="entry name" value="CYTOCHROME P450"/>
    <property type="match status" value="1"/>
</dbReference>
<comment type="caution">
    <text evidence="13">The sequence shown here is derived from an EMBL/GenBank/DDBJ whole genome shotgun (WGS) entry which is preliminary data.</text>
</comment>
<evidence type="ECO:0000313" key="13">
    <source>
        <dbReference type="EMBL" id="KAF6150668.1"/>
    </source>
</evidence>
<evidence type="ECO:0000256" key="5">
    <source>
        <dbReference type="ARBA" id="ARBA00022723"/>
    </source>
</evidence>
<organism evidence="13 14">
    <name type="scientific">Kingdonia uniflora</name>
    <dbReference type="NCBI Taxonomy" id="39325"/>
    <lineage>
        <taxon>Eukaryota</taxon>
        <taxon>Viridiplantae</taxon>
        <taxon>Streptophyta</taxon>
        <taxon>Embryophyta</taxon>
        <taxon>Tracheophyta</taxon>
        <taxon>Spermatophyta</taxon>
        <taxon>Magnoliopsida</taxon>
        <taxon>Ranunculales</taxon>
        <taxon>Circaeasteraceae</taxon>
        <taxon>Kingdonia</taxon>
    </lineage>
</organism>
<evidence type="ECO:0000256" key="10">
    <source>
        <dbReference type="ARBA" id="ARBA00023136"/>
    </source>
</evidence>
<dbReference type="GO" id="GO:0016020">
    <property type="term" value="C:membrane"/>
    <property type="evidence" value="ECO:0007669"/>
    <property type="project" value="UniProtKB-SubCell"/>
</dbReference>
<dbReference type="InterPro" id="IPR002401">
    <property type="entry name" value="Cyt_P450_E_grp-I"/>
</dbReference>
<keyword evidence="8 11" id="KW-0408">Iron</keyword>
<dbReference type="GO" id="GO:0004497">
    <property type="term" value="F:monooxygenase activity"/>
    <property type="evidence" value="ECO:0007669"/>
    <property type="project" value="UniProtKB-KW"/>
</dbReference>
<evidence type="ECO:0000256" key="8">
    <source>
        <dbReference type="ARBA" id="ARBA00023004"/>
    </source>
</evidence>
<dbReference type="GO" id="GO:0016705">
    <property type="term" value="F:oxidoreductase activity, acting on paired donors, with incorporation or reduction of molecular oxygen"/>
    <property type="evidence" value="ECO:0007669"/>
    <property type="project" value="InterPro"/>
</dbReference>
<keyword evidence="6" id="KW-1133">Transmembrane helix</keyword>